<organism evidence="2 3">
    <name type="scientific">Cervus elaphus hippelaphus</name>
    <name type="common">European red deer</name>
    <dbReference type="NCBI Taxonomy" id="46360"/>
    <lineage>
        <taxon>Eukaryota</taxon>
        <taxon>Metazoa</taxon>
        <taxon>Chordata</taxon>
        <taxon>Craniata</taxon>
        <taxon>Vertebrata</taxon>
        <taxon>Euteleostomi</taxon>
        <taxon>Mammalia</taxon>
        <taxon>Eutheria</taxon>
        <taxon>Laurasiatheria</taxon>
        <taxon>Artiodactyla</taxon>
        <taxon>Ruminantia</taxon>
        <taxon>Pecora</taxon>
        <taxon>Cervidae</taxon>
        <taxon>Cervinae</taxon>
        <taxon>Cervus</taxon>
    </lineage>
</organism>
<dbReference type="AlphaFoldDB" id="A0A212DGL3"/>
<name>A0A212DGL3_CEREH</name>
<dbReference type="EMBL" id="MKHE01000002">
    <property type="protein sequence ID" value="OWK17396.1"/>
    <property type="molecule type" value="Genomic_DNA"/>
</dbReference>
<dbReference type="Proteomes" id="UP000242450">
    <property type="component" value="Chromosome 2"/>
</dbReference>
<proteinExistence type="predicted"/>
<keyword evidence="3" id="KW-1185">Reference proteome</keyword>
<evidence type="ECO:0000313" key="2">
    <source>
        <dbReference type="EMBL" id="OWK17396.1"/>
    </source>
</evidence>
<gene>
    <name evidence="2" type="ORF">Celaphus_00013145</name>
</gene>
<comment type="caution">
    <text evidence="2">The sequence shown here is derived from an EMBL/GenBank/DDBJ whole genome shotgun (WGS) entry which is preliminary data.</text>
</comment>
<reference evidence="2 3" key="1">
    <citation type="journal article" date="2018" name="Mol. Genet. Genomics">
        <title>The red deer Cervus elaphus genome CerEla1.0: sequencing, annotating, genes, and chromosomes.</title>
        <authorList>
            <person name="Bana N.A."/>
            <person name="Nyiri A."/>
            <person name="Nagy J."/>
            <person name="Frank K."/>
            <person name="Nagy T."/>
            <person name="Steger V."/>
            <person name="Schiller M."/>
            <person name="Lakatos P."/>
            <person name="Sugar L."/>
            <person name="Horn P."/>
            <person name="Barta E."/>
            <person name="Orosz L."/>
        </authorList>
    </citation>
    <scope>NUCLEOTIDE SEQUENCE [LARGE SCALE GENOMIC DNA]</scope>
    <source>
        <strain evidence="2">Hungarian</strain>
    </source>
</reference>
<evidence type="ECO:0000256" key="1">
    <source>
        <dbReference type="SAM" id="MobiDB-lite"/>
    </source>
</evidence>
<protein>
    <submittedName>
        <fullName evidence="2">Uncharacterized protein</fullName>
    </submittedName>
</protein>
<accession>A0A212DGL3</accession>
<feature type="compositionally biased region" description="Pro residues" evidence="1">
    <location>
        <begin position="115"/>
        <end position="124"/>
    </location>
</feature>
<sequence>MQKIRAAPKLNWKIRKHSLLRGKHTMTHNSANRNEQGCVHPHKASMMCHSKGEPVSPWRVVGTGKKTEAMVSSAHTHSPSGLPASPELLAVTSLSAEARQRPSAAEGPSVGGHPHPLPCHPLGPSCPPGILSALELGCSQPSATTD</sequence>
<feature type="region of interest" description="Disordered" evidence="1">
    <location>
        <begin position="93"/>
        <end position="124"/>
    </location>
</feature>
<evidence type="ECO:0000313" key="3">
    <source>
        <dbReference type="Proteomes" id="UP000242450"/>
    </source>
</evidence>